<evidence type="ECO:0000313" key="1">
    <source>
        <dbReference type="EMBL" id="OLS03869.1"/>
    </source>
</evidence>
<accession>A0A1U7M9I2</accession>
<name>A0A1U7M9I2_TISCR</name>
<comment type="caution">
    <text evidence="1">The sequence shown here is derived from an EMBL/GenBank/DDBJ whole genome shotgun (WGS) entry which is preliminary data.</text>
</comment>
<dbReference type="EMBL" id="LTDM01000002">
    <property type="protein sequence ID" value="OLS03869.1"/>
    <property type="molecule type" value="Genomic_DNA"/>
</dbReference>
<dbReference type="AlphaFoldDB" id="A0A1U7M9I2"/>
<reference evidence="1 2" key="1">
    <citation type="submission" date="2016-02" db="EMBL/GenBank/DDBJ databases">
        <title>Genome sequence of Tissierella creatinophila DSM 6911.</title>
        <authorList>
            <person name="Poehlein A."/>
            <person name="Daniel R."/>
        </authorList>
    </citation>
    <scope>NUCLEOTIDE SEQUENCE [LARGE SCALE GENOMIC DNA]</scope>
    <source>
        <strain evidence="1 2">DSM 6911</strain>
    </source>
</reference>
<sequence>MVNLIKIIIISLITVLIYSTIINRPSTYDAYGVFQSELNKSENFYTFNFKKDNKLSIIININTDGIEKNINTDRIEEKIQGEYKYLSNKTYLITTTENTFLITIQNGKFFYVNDKNQVIELNKRLDVPFIE</sequence>
<organism evidence="1 2">
    <name type="scientific">Tissierella creatinophila DSM 6911</name>
    <dbReference type="NCBI Taxonomy" id="1123403"/>
    <lineage>
        <taxon>Bacteria</taxon>
        <taxon>Bacillati</taxon>
        <taxon>Bacillota</taxon>
        <taxon>Tissierellia</taxon>
        <taxon>Tissierellales</taxon>
        <taxon>Tissierellaceae</taxon>
        <taxon>Tissierella</taxon>
    </lineage>
</organism>
<evidence type="ECO:0000313" key="2">
    <source>
        <dbReference type="Proteomes" id="UP000186112"/>
    </source>
</evidence>
<protein>
    <submittedName>
        <fullName evidence="1">Uncharacterized protein</fullName>
    </submittedName>
</protein>
<gene>
    <name evidence="1" type="ORF">TICRE_01950</name>
</gene>
<dbReference type="Proteomes" id="UP000186112">
    <property type="component" value="Unassembled WGS sequence"/>
</dbReference>
<proteinExistence type="predicted"/>
<keyword evidence="2" id="KW-1185">Reference proteome</keyword>
<dbReference type="RefSeq" id="WP_075724198.1">
    <property type="nucleotide sequence ID" value="NZ_LTDM01000002.1"/>
</dbReference>